<sequence length="119" mass="12641">MKLALPLTPRLCAFAALLVLAGCGKYGELEPQPGSKSLPVAYGQEKAETPDELLTPSPQARPGRSAEILSRSQRREDDPFDLPPGSEPEVDGPSAGDTAEPKETVAQPGSEDEPKYKTP</sequence>
<evidence type="ECO:0000256" key="1">
    <source>
        <dbReference type="SAM" id="MobiDB-lite"/>
    </source>
</evidence>
<reference evidence="4" key="1">
    <citation type="journal article" date="2019" name="Int. J. Syst. Evol. Microbiol.">
        <title>The Global Catalogue of Microorganisms (GCM) 10K type strain sequencing project: providing services to taxonomists for standard genome sequencing and annotation.</title>
        <authorList>
            <consortium name="The Broad Institute Genomics Platform"/>
            <consortium name="The Broad Institute Genome Sequencing Center for Infectious Disease"/>
            <person name="Wu L."/>
            <person name="Ma J."/>
        </authorList>
    </citation>
    <scope>NUCLEOTIDE SEQUENCE [LARGE SCALE GENOMIC DNA]</scope>
    <source>
        <strain evidence="4">CECT 8531</strain>
    </source>
</reference>
<keyword evidence="2" id="KW-0732">Signal</keyword>
<evidence type="ECO:0000256" key="2">
    <source>
        <dbReference type="SAM" id="SignalP"/>
    </source>
</evidence>
<proteinExistence type="predicted"/>
<accession>A0ABV8RCW6</accession>
<evidence type="ECO:0000313" key="4">
    <source>
        <dbReference type="Proteomes" id="UP001595887"/>
    </source>
</evidence>
<dbReference type="PROSITE" id="PS51257">
    <property type="entry name" value="PROKAR_LIPOPROTEIN"/>
    <property type="match status" value="1"/>
</dbReference>
<dbReference type="RefSeq" id="WP_381420783.1">
    <property type="nucleotide sequence ID" value="NZ_JBHSDH010000010.1"/>
</dbReference>
<dbReference type="EMBL" id="JBHSDH010000010">
    <property type="protein sequence ID" value="MFC4291192.1"/>
    <property type="molecule type" value="Genomic_DNA"/>
</dbReference>
<keyword evidence="4" id="KW-1185">Reference proteome</keyword>
<comment type="caution">
    <text evidence="3">The sequence shown here is derived from an EMBL/GenBank/DDBJ whole genome shotgun (WGS) entry which is preliminary data.</text>
</comment>
<gene>
    <name evidence="3" type="ORF">ACFOWX_02060</name>
</gene>
<evidence type="ECO:0008006" key="5">
    <source>
        <dbReference type="Google" id="ProtNLM"/>
    </source>
</evidence>
<feature type="signal peptide" evidence="2">
    <location>
        <begin position="1"/>
        <end position="21"/>
    </location>
</feature>
<dbReference type="Proteomes" id="UP001595887">
    <property type="component" value="Unassembled WGS sequence"/>
</dbReference>
<organism evidence="3 4">
    <name type="scientific">Sphingorhabdus arenilitoris</name>
    <dbReference type="NCBI Taxonomy" id="1490041"/>
    <lineage>
        <taxon>Bacteria</taxon>
        <taxon>Pseudomonadati</taxon>
        <taxon>Pseudomonadota</taxon>
        <taxon>Alphaproteobacteria</taxon>
        <taxon>Sphingomonadales</taxon>
        <taxon>Sphingomonadaceae</taxon>
        <taxon>Sphingorhabdus</taxon>
    </lineage>
</organism>
<feature type="region of interest" description="Disordered" evidence="1">
    <location>
        <begin position="26"/>
        <end position="119"/>
    </location>
</feature>
<feature type="chain" id="PRO_5046516880" description="Argininosuccinate lyase" evidence="2">
    <location>
        <begin position="22"/>
        <end position="119"/>
    </location>
</feature>
<protein>
    <recommendedName>
        <fullName evidence="5">Argininosuccinate lyase</fullName>
    </recommendedName>
</protein>
<evidence type="ECO:0000313" key="3">
    <source>
        <dbReference type="EMBL" id="MFC4291192.1"/>
    </source>
</evidence>
<name>A0ABV8RCW6_9SPHN</name>